<dbReference type="Gene3D" id="3.30.565.10">
    <property type="entry name" value="Histidine kinase-like ATPase, C-terminal domain"/>
    <property type="match status" value="1"/>
</dbReference>
<keyword evidence="3" id="KW-0547">Nucleotide-binding</keyword>
<evidence type="ECO:0000313" key="4">
    <source>
        <dbReference type="Proteomes" id="UP000472710"/>
    </source>
</evidence>
<organism evidence="3 4">
    <name type="scientific">Streptomyces diastaticus subsp. diastaticus</name>
    <dbReference type="NCBI Taxonomy" id="68040"/>
    <lineage>
        <taxon>Bacteria</taxon>
        <taxon>Bacillati</taxon>
        <taxon>Actinomycetota</taxon>
        <taxon>Actinomycetes</taxon>
        <taxon>Kitasatosporales</taxon>
        <taxon>Streptomycetaceae</taxon>
        <taxon>Streptomyces</taxon>
        <taxon>Streptomyces diastaticus group</taxon>
    </lineage>
</organism>
<evidence type="ECO:0000259" key="2">
    <source>
        <dbReference type="Pfam" id="PF13581"/>
    </source>
</evidence>
<keyword evidence="3" id="KW-0067">ATP-binding</keyword>
<dbReference type="InterPro" id="IPR036890">
    <property type="entry name" value="HATPase_C_sf"/>
</dbReference>
<dbReference type="InterPro" id="IPR003594">
    <property type="entry name" value="HATPase_dom"/>
</dbReference>
<dbReference type="SUPFAM" id="SSF55874">
    <property type="entry name" value="ATPase domain of HSP90 chaperone/DNA topoisomerase II/histidine kinase"/>
    <property type="match status" value="1"/>
</dbReference>
<keyword evidence="1" id="KW-0418">Kinase</keyword>
<dbReference type="CDD" id="cd16936">
    <property type="entry name" value="HATPase_RsbW-like"/>
    <property type="match status" value="1"/>
</dbReference>
<keyword evidence="1" id="KW-0723">Serine/threonine-protein kinase</keyword>
<evidence type="ECO:0000313" key="3">
    <source>
        <dbReference type="EMBL" id="GFH75301.1"/>
    </source>
</evidence>
<proteinExistence type="predicted"/>
<dbReference type="PANTHER" id="PTHR35526:SF3">
    <property type="entry name" value="ANTI-SIGMA-F FACTOR RSBW"/>
    <property type="match status" value="1"/>
</dbReference>
<keyword evidence="4" id="KW-1185">Reference proteome</keyword>
<reference evidence="3 4" key="1">
    <citation type="submission" date="2020-02" db="EMBL/GenBank/DDBJ databases">
        <title>Whole genome shotgun sequence of Streptomyces diastaticus subsp. diastaticus NBRC 13412.</title>
        <authorList>
            <person name="Ichikawa N."/>
            <person name="Komaki H."/>
            <person name="Tamura T."/>
        </authorList>
    </citation>
    <scope>NUCLEOTIDE SEQUENCE [LARGE SCALE GENOMIC DNA]</scope>
    <source>
        <strain evidence="3 4">NBRC 13412</strain>
    </source>
</reference>
<dbReference type="Proteomes" id="UP000472710">
    <property type="component" value="Unassembled WGS sequence"/>
</dbReference>
<keyword evidence="1" id="KW-0808">Transferase</keyword>
<gene>
    <name evidence="3" type="ORF">Sdia_60690</name>
</gene>
<dbReference type="EMBL" id="BLLN01000009">
    <property type="protein sequence ID" value="GFH75301.1"/>
    <property type="molecule type" value="Genomic_DNA"/>
</dbReference>
<dbReference type="GO" id="GO:0005524">
    <property type="term" value="F:ATP binding"/>
    <property type="evidence" value="ECO:0007669"/>
    <property type="project" value="UniProtKB-KW"/>
</dbReference>
<name>A0ABQ1CYI6_STRDI</name>
<dbReference type="PANTHER" id="PTHR35526">
    <property type="entry name" value="ANTI-SIGMA-F FACTOR RSBW-RELATED"/>
    <property type="match status" value="1"/>
</dbReference>
<dbReference type="InterPro" id="IPR050267">
    <property type="entry name" value="Anti-sigma-factor_SerPK"/>
</dbReference>
<evidence type="ECO:0000256" key="1">
    <source>
        <dbReference type="ARBA" id="ARBA00022527"/>
    </source>
</evidence>
<accession>A0ABQ1CYI6</accession>
<feature type="domain" description="Histidine kinase/HSP90-like ATPase" evidence="2">
    <location>
        <begin position="26"/>
        <end position="152"/>
    </location>
</feature>
<sequence length="170" mass="18668">MNPLSCGEFLAELAHGSGTERVAVEFESRARSVGEARLFAREQLSFWGLPESDDLTDRVLLVLSELVTNAVLHGRMRPPGEMETVSVMLTLKRGLALGLMVTDNSRQPPLLGRPVLSAHRGRGLLLVQAQSDGWGTSARCERQEPAGKTVWAYFRCPQLSTPPELMLRSA</sequence>
<comment type="caution">
    <text evidence="3">The sequence shown here is derived from an EMBL/GenBank/DDBJ whole genome shotgun (WGS) entry which is preliminary data.</text>
</comment>
<dbReference type="Pfam" id="PF13581">
    <property type="entry name" value="HATPase_c_2"/>
    <property type="match status" value="1"/>
</dbReference>
<protein>
    <submittedName>
        <fullName evidence="3">ATP-binding protein</fullName>
    </submittedName>
</protein>